<keyword evidence="3" id="KW-1185">Reference proteome</keyword>
<feature type="transmembrane region" description="Helical" evidence="1">
    <location>
        <begin position="60"/>
        <end position="83"/>
    </location>
</feature>
<dbReference type="OMA" id="HFYDDYE"/>
<proteinExistence type="predicted"/>
<dbReference type="GeneID" id="11471932"/>
<organism evidence="2 3">
    <name type="scientific">Eremothecium cymbalariae (strain CBS 270.75 / DBVPG 7215 / KCTC 17166 / NRRL Y-17582)</name>
    <name type="common">Yeast</name>
    <dbReference type="NCBI Taxonomy" id="931890"/>
    <lineage>
        <taxon>Eukaryota</taxon>
        <taxon>Fungi</taxon>
        <taxon>Dikarya</taxon>
        <taxon>Ascomycota</taxon>
        <taxon>Saccharomycotina</taxon>
        <taxon>Saccharomycetes</taxon>
        <taxon>Saccharomycetales</taxon>
        <taxon>Saccharomycetaceae</taxon>
        <taxon>Eremothecium</taxon>
    </lineage>
</organism>
<keyword evidence="1" id="KW-0812">Transmembrane</keyword>
<dbReference type="Proteomes" id="UP000006790">
    <property type="component" value="Chromosome 2"/>
</dbReference>
<dbReference type="OrthoDB" id="46988at2759"/>
<dbReference type="GO" id="GO:0006078">
    <property type="term" value="P:(1-&gt;6)-beta-D-glucan biosynthetic process"/>
    <property type="evidence" value="ECO:0007669"/>
    <property type="project" value="EnsemblFungi"/>
</dbReference>
<accession>G8JQG2</accession>
<evidence type="ECO:0000256" key="1">
    <source>
        <dbReference type="SAM" id="Phobius"/>
    </source>
</evidence>
<evidence type="ECO:0000313" key="3">
    <source>
        <dbReference type="Proteomes" id="UP000006790"/>
    </source>
</evidence>
<gene>
    <name evidence="2" type="ordered locus">Ecym_2579</name>
</gene>
<dbReference type="KEGG" id="erc:Ecym_2579"/>
<dbReference type="EMBL" id="CP002498">
    <property type="protein sequence ID" value="AET38295.1"/>
    <property type="molecule type" value="Genomic_DNA"/>
</dbReference>
<keyword evidence="1" id="KW-1133">Transmembrane helix</keyword>
<dbReference type="FunCoup" id="G8JQG2">
    <property type="interactions" value="31"/>
</dbReference>
<dbReference type="AlphaFoldDB" id="G8JQG2"/>
<dbReference type="InParanoid" id="G8JQG2"/>
<reference evidence="3" key="1">
    <citation type="journal article" date="2012" name="G3 (Bethesda)">
        <title>Pichia sorbitophila, an interspecies yeast hybrid reveals early steps of genome resolution following polyploidization.</title>
        <authorList>
            <person name="Leh Louis V."/>
            <person name="Despons L."/>
            <person name="Friedrich A."/>
            <person name="Martin T."/>
            <person name="Durrens P."/>
            <person name="Casaregola S."/>
            <person name="Neuveglise C."/>
            <person name="Fairhead C."/>
            <person name="Marck C."/>
            <person name="Cruz J.A."/>
            <person name="Straub M.L."/>
            <person name="Kugler V."/>
            <person name="Sacerdot C."/>
            <person name="Uzunov Z."/>
            <person name="Thierry A."/>
            <person name="Weiss S."/>
            <person name="Bleykasten C."/>
            <person name="De Montigny J."/>
            <person name="Jacques N."/>
            <person name="Jung P."/>
            <person name="Lemaire M."/>
            <person name="Mallet S."/>
            <person name="Morel G."/>
            <person name="Richard G.F."/>
            <person name="Sarkar A."/>
            <person name="Savel G."/>
            <person name="Schacherer J."/>
            <person name="Seret M.L."/>
            <person name="Talla E."/>
            <person name="Samson G."/>
            <person name="Jubin C."/>
            <person name="Poulain J."/>
            <person name="Vacherie B."/>
            <person name="Barbe V."/>
            <person name="Pelletier E."/>
            <person name="Sherman D.J."/>
            <person name="Westhof E."/>
            <person name="Weissenbach J."/>
            <person name="Baret P.V."/>
            <person name="Wincker P."/>
            <person name="Gaillardin C."/>
            <person name="Dujon B."/>
            <person name="Souciet J.L."/>
        </authorList>
    </citation>
    <scope>NUCLEOTIDE SEQUENCE [LARGE SCALE GENOMIC DNA]</scope>
    <source>
        <strain evidence="3">CBS 270.75 / DBVPG 7215 / KCTC 17166 / NRRL Y-17582</strain>
    </source>
</reference>
<dbReference type="eggNOG" id="ENOG502RXXA">
    <property type="taxonomic scope" value="Eukaryota"/>
</dbReference>
<feature type="transmembrane region" description="Helical" evidence="1">
    <location>
        <begin position="31"/>
        <end position="48"/>
    </location>
</feature>
<dbReference type="HOGENOM" id="CLU_1367193_0_0_1"/>
<evidence type="ECO:0008006" key="4">
    <source>
        <dbReference type="Google" id="ProtNLM"/>
    </source>
</evidence>
<sequence length="213" mass="25470">MNRKQPPKSAIKQHNQTIIIKLYQYFRLSSAFLYCTLLARWLILYPLVGNKWLPGGIHEYLIYLLLYSFTFELVWQLKFFGFYRLLTSRSTLKCINFLYFVISMHFYDDYEHAVALKNISYSGFIVGLGFNQAYYHCKRLFKQRARKSNRFWLKANTFVWLPLLYISEFYLLLLNIQNPNFHSIPIHDIINKIVLVGFIPISLQCYKMEISSL</sequence>
<dbReference type="STRING" id="931890.G8JQG2"/>
<feature type="transmembrane region" description="Helical" evidence="1">
    <location>
        <begin position="158"/>
        <end position="177"/>
    </location>
</feature>
<dbReference type="GO" id="GO:0051276">
    <property type="term" value="P:chromosome organization"/>
    <property type="evidence" value="ECO:0007669"/>
    <property type="project" value="EnsemblFungi"/>
</dbReference>
<keyword evidence="1" id="KW-0472">Membrane</keyword>
<name>G8JQG2_ERECY</name>
<evidence type="ECO:0000313" key="2">
    <source>
        <dbReference type="EMBL" id="AET38295.1"/>
    </source>
</evidence>
<feature type="transmembrane region" description="Helical" evidence="1">
    <location>
        <begin position="189"/>
        <end position="206"/>
    </location>
</feature>
<protein>
    <recommendedName>
        <fullName evidence="4">Very-long-chain (3R)-3-hydroxyacyl-CoA dehydratase</fullName>
    </recommendedName>
</protein>
<dbReference type="RefSeq" id="XP_003645112.1">
    <property type="nucleotide sequence ID" value="XM_003645064.1"/>
</dbReference>
<dbReference type="GO" id="GO:0005789">
    <property type="term" value="C:endoplasmic reticulum membrane"/>
    <property type="evidence" value="ECO:0007669"/>
    <property type="project" value="EnsemblFungi"/>
</dbReference>